<comment type="caution">
    <text evidence="2">The sequence shown here is derived from an EMBL/GenBank/DDBJ whole genome shotgun (WGS) entry which is preliminary data.</text>
</comment>
<dbReference type="CDD" id="cd08351">
    <property type="entry name" value="ChaP_like"/>
    <property type="match status" value="1"/>
</dbReference>
<dbReference type="Gene3D" id="3.10.180.10">
    <property type="entry name" value="2,3-Dihydroxybiphenyl 1,2-Dioxygenase, domain 1"/>
    <property type="match status" value="1"/>
</dbReference>
<evidence type="ECO:0000313" key="3">
    <source>
        <dbReference type="Proteomes" id="UP000552709"/>
    </source>
</evidence>
<evidence type="ECO:0000259" key="1">
    <source>
        <dbReference type="PROSITE" id="PS51819"/>
    </source>
</evidence>
<protein>
    <submittedName>
        <fullName evidence="2">Catechol 2,3-dioxygenase-like lactoylglutathione lyase family enzyme</fullName>
    </submittedName>
</protein>
<dbReference type="SUPFAM" id="SSF54593">
    <property type="entry name" value="Glyoxalase/Bleomycin resistance protein/Dihydroxybiphenyl dioxygenase"/>
    <property type="match status" value="1"/>
</dbReference>
<sequence length="126" mass="14209">MPIHFHHVLLAAHDKAEAATFLAWLFGLNAPTFWGPFATVYLEDGTHIQFAKPETESIQMQHVAFLVDNRTFDEIYGRMLTSQLDHWADPQMTLPGQVNTHHGGRGVYFKDPTGHGLEIITRLPSS</sequence>
<reference evidence="2 3" key="1">
    <citation type="submission" date="2020-08" db="EMBL/GenBank/DDBJ databases">
        <title>Genomic Encyclopedia of Type Strains, Phase IV (KMG-IV): sequencing the most valuable type-strain genomes for metagenomic binning, comparative biology and taxonomic classification.</title>
        <authorList>
            <person name="Goeker M."/>
        </authorList>
    </citation>
    <scope>NUCLEOTIDE SEQUENCE [LARGE SCALE GENOMIC DNA]</scope>
    <source>
        <strain evidence="2 3">DSM 27939</strain>
    </source>
</reference>
<name>A0A7W8NGE4_9DEIO</name>
<gene>
    <name evidence="2" type="ORF">HNQ08_004552</name>
</gene>
<dbReference type="InterPro" id="IPR029068">
    <property type="entry name" value="Glyas_Bleomycin-R_OHBP_Dase"/>
</dbReference>
<dbReference type="PROSITE" id="PS51819">
    <property type="entry name" value="VOC"/>
    <property type="match status" value="1"/>
</dbReference>
<dbReference type="GO" id="GO:0051213">
    <property type="term" value="F:dioxygenase activity"/>
    <property type="evidence" value="ECO:0007669"/>
    <property type="project" value="UniProtKB-KW"/>
</dbReference>
<feature type="domain" description="VOC" evidence="1">
    <location>
        <begin position="4"/>
        <end position="122"/>
    </location>
</feature>
<dbReference type="Proteomes" id="UP000552709">
    <property type="component" value="Unassembled WGS sequence"/>
</dbReference>
<dbReference type="AlphaFoldDB" id="A0A7W8NGE4"/>
<dbReference type="EMBL" id="JACHFL010000018">
    <property type="protein sequence ID" value="MBB5365431.1"/>
    <property type="molecule type" value="Genomic_DNA"/>
</dbReference>
<keyword evidence="2" id="KW-0456">Lyase</keyword>
<organism evidence="2 3">
    <name type="scientific">Deinococcus humi</name>
    <dbReference type="NCBI Taxonomy" id="662880"/>
    <lineage>
        <taxon>Bacteria</taxon>
        <taxon>Thermotogati</taxon>
        <taxon>Deinococcota</taxon>
        <taxon>Deinococci</taxon>
        <taxon>Deinococcales</taxon>
        <taxon>Deinococcaceae</taxon>
        <taxon>Deinococcus</taxon>
    </lineage>
</organism>
<keyword evidence="3" id="KW-1185">Reference proteome</keyword>
<proteinExistence type="predicted"/>
<keyword evidence="2" id="KW-0560">Oxidoreductase</keyword>
<evidence type="ECO:0000313" key="2">
    <source>
        <dbReference type="EMBL" id="MBB5365431.1"/>
    </source>
</evidence>
<dbReference type="InterPro" id="IPR037523">
    <property type="entry name" value="VOC_core"/>
</dbReference>
<dbReference type="RefSeq" id="WP_184136905.1">
    <property type="nucleotide sequence ID" value="NZ_JACHFL010000018.1"/>
</dbReference>
<accession>A0A7W8NGE4</accession>
<keyword evidence="2" id="KW-0223">Dioxygenase</keyword>
<dbReference type="GO" id="GO:0016829">
    <property type="term" value="F:lyase activity"/>
    <property type="evidence" value="ECO:0007669"/>
    <property type="project" value="UniProtKB-KW"/>
</dbReference>